<dbReference type="PANTHER" id="PTHR12308:SF20">
    <property type="entry name" value="ANOCTAMIN-2"/>
    <property type="match status" value="1"/>
</dbReference>
<feature type="transmembrane region" description="Helical" evidence="8">
    <location>
        <begin position="601"/>
        <end position="626"/>
    </location>
</feature>
<keyword evidence="4 8" id="KW-0812">Transmembrane</keyword>
<evidence type="ECO:0000259" key="11">
    <source>
        <dbReference type="Pfam" id="PF16178"/>
    </source>
</evidence>
<keyword evidence="6 8" id="KW-0472">Membrane</keyword>
<evidence type="ECO:0000313" key="12">
    <source>
        <dbReference type="Proteomes" id="UP000515152"/>
    </source>
</evidence>
<dbReference type="InterPro" id="IPR049452">
    <property type="entry name" value="Anoctamin_TM"/>
</dbReference>
<evidence type="ECO:0000256" key="2">
    <source>
        <dbReference type="ARBA" id="ARBA00009671"/>
    </source>
</evidence>
<dbReference type="InterPro" id="IPR007632">
    <property type="entry name" value="Anoctamin"/>
</dbReference>
<comment type="caution">
    <text evidence="8">Lacks conserved residue(s) required for the propagation of feature annotation.</text>
</comment>
<dbReference type="GO" id="GO:0005886">
    <property type="term" value="C:plasma membrane"/>
    <property type="evidence" value="ECO:0007669"/>
    <property type="project" value="UniProtKB-SubCell"/>
</dbReference>
<comment type="subcellular location">
    <subcellularLocation>
        <location evidence="1">Cell membrane</location>
        <topology evidence="1">Multi-pass membrane protein</topology>
    </subcellularLocation>
    <subcellularLocation>
        <location evidence="8">Membrane</location>
        <topology evidence="8">Multi-pass membrane protein</topology>
    </subcellularLocation>
</comment>
<keyword evidence="12" id="KW-1185">Reference proteome</keyword>
<accession>A0A8M1KQ09</accession>
<dbReference type="KEGG" id="char:105898343"/>
<evidence type="ECO:0000313" key="13">
    <source>
        <dbReference type="RefSeq" id="XP_042565972.1"/>
    </source>
</evidence>
<comment type="similarity">
    <text evidence="2 8">Belongs to the anoctamin family.</text>
</comment>
<sequence length="645" mass="74269">MAQDISPPCAETWNGVVERVSTAMSESSSIHSDRFHSLAKEFSEMGLDSRHRRLEDPTFYPEQRAEMSVMEQSAGDSKLPVVNNFMDPDPDRERDLEAKRLYFADGKRKVDYVLVYNYRRRTSSRGSPGLHRLSIISNGSFPAGLGAKDVEEGGKSDQEEVVVDVGPLDPAEGEKRMVREEFEASLLEAGLEIERDKEHKLHGHAFVRLHAPWVVLSREAEFLKIKVPTKKSYDLKEEKGFAGTMSAVWRKLNQPFQPNVPHLQDQSRTKFLSHCFSRDKLHLYNIKSKDTFFDNATRSRIVHEILRRTACTRTCQTMGITTLIAKGIYESAFPLHDGDCKGPAKGEERNDRQILHDEWARYGAFFKHQPVDLIRKYFGEKIGLYFAWLGVYTQLLIPASIVGITVFFYGCATVDTNVPSLEMCDEMQNFTMCPLCDGACDFWHLSTACGTARASYLFDNPATVFFSIFMSLWVVTFLEQWKRRQISLNHSWDLTGMEEEEEHPRPKYETILLQKRQRQKKKKTKKKNKSESGDEKLTWKDRMPGYFINISSILLMVGSGQVVTFLFLSIFLSFFLFFFLSFFLSLFSLSVISVFINISVLLMVICLFVFSFPFFHSFSLFCLSVAPVWQHFDQYAQIKPFCIYQ</sequence>
<feature type="transmembrane region" description="Helical" evidence="8">
    <location>
        <begin position="574"/>
        <end position="596"/>
    </location>
</feature>
<dbReference type="Pfam" id="PF04547">
    <property type="entry name" value="Anoctamin"/>
    <property type="match status" value="1"/>
</dbReference>
<keyword evidence="5 8" id="KW-1133">Transmembrane helix</keyword>
<gene>
    <name evidence="13" type="primary">LOC105898343</name>
</gene>
<evidence type="ECO:0000256" key="1">
    <source>
        <dbReference type="ARBA" id="ARBA00004651"/>
    </source>
</evidence>
<evidence type="ECO:0000256" key="6">
    <source>
        <dbReference type="ARBA" id="ARBA00023136"/>
    </source>
</evidence>
<feature type="transmembrane region" description="Helical" evidence="8">
    <location>
        <begin position="462"/>
        <end position="478"/>
    </location>
</feature>
<reference evidence="13" key="1">
    <citation type="submission" date="2025-08" db="UniProtKB">
        <authorList>
            <consortium name="RefSeq"/>
        </authorList>
    </citation>
    <scope>IDENTIFICATION</scope>
</reference>
<proteinExistence type="inferred from homology"/>
<organism evidence="12 13">
    <name type="scientific">Clupea harengus</name>
    <name type="common">Atlantic herring</name>
    <dbReference type="NCBI Taxonomy" id="7950"/>
    <lineage>
        <taxon>Eukaryota</taxon>
        <taxon>Metazoa</taxon>
        <taxon>Chordata</taxon>
        <taxon>Craniata</taxon>
        <taxon>Vertebrata</taxon>
        <taxon>Euteleostomi</taxon>
        <taxon>Actinopterygii</taxon>
        <taxon>Neopterygii</taxon>
        <taxon>Teleostei</taxon>
        <taxon>Clupei</taxon>
        <taxon>Clupeiformes</taxon>
        <taxon>Clupeoidei</taxon>
        <taxon>Clupeidae</taxon>
        <taxon>Clupea</taxon>
    </lineage>
</organism>
<evidence type="ECO:0000259" key="10">
    <source>
        <dbReference type="Pfam" id="PF04547"/>
    </source>
</evidence>
<dbReference type="OrthoDB" id="296386at2759"/>
<dbReference type="InterPro" id="IPR032394">
    <property type="entry name" value="Anoct_dimer"/>
</dbReference>
<dbReference type="Pfam" id="PF16178">
    <property type="entry name" value="Anoct_dimer"/>
    <property type="match status" value="1"/>
</dbReference>
<keyword evidence="3" id="KW-1003">Cell membrane</keyword>
<feature type="compositionally biased region" description="Basic residues" evidence="9">
    <location>
        <begin position="515"/>
        <end position="528"/>
    </location>
</feature>
<dbReference type="PANTHER" id="PTHR12308">
    <property type="entry name" value="ANOCTAMIN"/>
    <property type="match status" value="1"/>
</dbReference>
<keyword evidence="7" id="KW-0325">Glycoprotein</keyword>
<dbReference type="RefSeq" id="XP_042565972.1">
    <property type="nucleotide sequence ID" value="XM_042710038.1"/>
</dbReference>
<dbReference type="GO" id="GO:0046983">
    <property type="term" value="F:protein dimerization activity"/>
    <property type="evidence" value="ECO:0007669"/>
    <property type="project" value="InterPro"/>
</dbReference>
<dbReference type="Proteomes" id="UP000515152">
    <property type="component" value="Chromosome 16"/>
</dbReference>
<feature type="transmembrane region" description="Helical" evidence="8">
    <location>
        <begin position="385"/>
        <end position="409"/>
    </location>
</feature>
<protein>
    <recommendedName>
        <fullName evidence="8">Anoctamin</fullName>
    </recommendedName>
</protein>
<evidence type="ECO:0000256" key="4">
    <source>
        <dbReference type="ARBA" id="ARBA00022692"/>
    </source>
</evidence>
<evidence type="ECO:0000256" key="5">
    <source>
        <dbReference type="ARBA" id="ARBA00022989"/>
    </source>
</evidence>
<feature type="domain" description="Anoctamin transmembrane" evidence="10">
    <location>
        <begin position="374"/>
        <end position="598"/>
    </location>
</feature>
<dbReference type="GeneID" id="105898343"/>
<evidence type="ECO:0000256" key="8">
    <source>
        <dbReference type="RuleBase" id="RU280814"/>
    </source>
</evidence>
<evidence type="ECO:0000256" key="7">
    <source>
        <dbReference type="ARBA" id="ARBA00023180"/>
    </source>
</evidence>
<feature type="domain" description="Anoctamin dimerisation" evidence="11">
    <location>
        <begin position="102"/>
        <end position="371"/>
    </location>
</feature>
<feature type="transmembrane region" description="Helical" evidence="8">
    <location>
        <begin position="546"/>
        <end position="568"/>
    </location>
</feature>
<dbReference type="AlphaFoldDB" id="A0A8M1KQ09"/>
<evidence type="ECO:0000256" key="9">
    <source>
        <dbReference type="SAM" id="MobiDB-lite"/>
    </source>
</evidence>
<name>A0A8M1KQ09_CLUHA</name>
<evidence type="ECO:0000256" key="3">
    <source>
        <dbReference type="ARBA" id="ARBA00022475"/>
    </source>
</evidence>
<dbReference type="GO" id="GO:0005229">
    <property type="term" value="F:intracellularly calcium-gated chloride channel activity"/>
    <property type="evidence" value="ECO:0007669"/>
    <property type="project" value="TreeGrafter"/>
</dbReference>
<feature type="region of interest" description="Disordered" evidence="9">
    <location>
        <begin position="515"/>
        <end position="536"/>
    </location>
</feature>